<proteinExistence type="predicted"/>
<dbReference type="Proteomes" id="UP001054945">
    <property type="component" value="Unassembled WGS sequence"/>
</dbReference>
<keyword evidence="2" id="KW-1185">Reference proteome</keyword>
<reference evidence="1 2" key="1">
    <citation type="submission" date="2021-06" db="EMBL/GenBank/DDBJ databases">
        <title>Caerostris extrusa draft genome.</title>
        <authorList>
            <person name="Kono N."/>
            <person name="Arakawa K."/>
        </authorList>
    </citation>
    <scope>NUCLEOTIDE SEQUENCE [LARGE SCALE GENOMIC DNA]</scope>
</reference>
<sequence>MKGIDMRQFRFYKVPESLMPQTEEEVAEFLEKGLIELSWVEIAYHWNTFRIKMIPILKCGDYTELKAHNELSPSQFKIQDNSGIINYLKIFFEGNSTRKRASREFTSFLSQKGQINMMPQCHLVYF</sequence>
<accession>A0AAV4P5G5</accession>
<evidence type="ECO:0000313" key="2">
    <source>
        <dbReference type="Proteomes" id="UP001054945"/>
    </source>
</evidence>
<comment type="caution">
    <text evidence="1">The sequence shown here is derived from an EMBL/GenBank/DDBJ whole genome shotgun (WGS) entry which is preliminary data.</text>
</comment>
<dbReference type="AlphaFoldDB" id="A0AAV4P5G5"/>
<protein>
    <submittedName>
        <fullName evidence="1">Uncharacterized protein</fullName>
    </submittedName>
</protein>
<evidence type="ECO:0000313" key="1">
    <source>
        <dbReference type="EMBL" id="GIX92467.1"/>
    </source>
</evidence>
<dbReference type="EMBL" id="BPLR01004130">
    <property type="protein sequence ID" value="GIX92467.1"/>
    <property type="molecule type" value="Genomic_DNA"/>
</dbReference>
<gene>
    <name evidence="1" type="ORF">CEXT_289531</name>
</gene>
<organism evidence="1 2">
    <name type="scientific">Caerostris extrusa</name>
    <name type="common">Bark spider</name>
    <name type="synonym">Caerostris bankana</name>
    <dbReference type="NCBI Taxonomy" id="172846"/>
    <lineage>
        <taxon>Eukaryota</taxon>
        <taxon>Metazoa</taxon>
        <taxon>Ecdysozoa</taxon>
        <taxon>Arthropoda</taxon>
        <taxon>Chelicerata</taxon>
        <taxon>Arachnida</taxon>
        <taxon>Araneae</taxon>
        <taxon>Araneomorphae</taxon>
        <taxon>Entelegynae</taxon>
        <taxon>Araneoidea</taxon>
        <taxon>Araneidae</taxon>
        <taxon>Caerostris</taxon>
    </lineage>
</organism>
<name>A0AAV4P5G5_CAEEX</name>